<reference evidence="4 5" key="2">
    <citation type="journal article" date="2014" name="Proc. Natl. Acad. Sci. U.S.A.">
        <title>Trajectory and genomic determinants of fungal-pathogen speciation and host adaptation.</title>
        <authorList>
            <person name="Hu X."/>
            <person name="Xiao G."/>
            <person name="Zheng P."/>
            <person name="Shang Y."/>
            <person name="Su Y."/>
            <person name="Zhang X."/>
            <person name="Liu X."/>
            <person name="Zhan S."/>
            <person name="St Leger R.J."/>
            <person name="Wang C."/>
        </authorList>
    </citation>
    <scope>GENOME REANNOTATION</scope>
    <source>
        <strain evidence="5">ARSEF 23 / ATCC MYA-3075</strain>
    </source>
</reference>
<keyword evidence="2" id="KW-0812">Transmembrane</keyword>
<keyword evidence="3" id="KW-0732">Signal</keyword>
<dbReference type="AlphaFoldDB" id="A0A0B2XH41"/>
<protein>
    <submittedName>
        <fullName evidence="4">Uncharacterized protein</fullName>
    </submittedName>
</protein>
<feature type="transmembrane region" description="Helical" evidence="2">
    <location>
        <begin position="198"/>
        <end position="223"/>
    </location>
</feature>
<dbReference type="HOGENOM" id="CLU_070125_0_0_1"/>
<accession>A0A0B2XH41</accession>
<keyword evidence="2" id="KW-0472">Membrane</keyword>
<dbReference type="OrthoDB" id="4757494at2759"/>
<proteinExistence type="predicted"/>
<dbReference type="Proteomes" id="UP000002498">
    <property type="component" value="Unassembled WGS sequence"/>
</dbReference>
<dbReference type="GeneID" id="23632737"/>
<dbReference type="KEGG" id="maj:MAA_11289"/>
<feature type="compositionally biased region" description="Polar residues" evidence="1">
    <location>
        <begin position="278"/>
        <end position="297"/>
    </location>
</feature>
<organism evidence="4 5">
    <name type="scientific">Metarhizium robertsii (strain ARSEF 23 / ATCC MYA-3075)</name>
    <name type="common">Metarhizium anisopliae (strain ARSEF 23)</name>
    <dbReference type="NCBI Taxonomy" id="655844"/>
    <lineage>
        <taxon>Eukaryota</taxon>
        <taxon>Fungi</taxon>
        <taxon>Dikarya</taxon>
        <taxon>Ascomycota</taxon>
        <taxon>Pezizomycotina</taxon>
        <taxon>Sordariomycetes</taxon>
        <taxon>Hypocreomycetidae</taxon>
        <taxon>Hypocreales</taxon>
        <taxon>Clavicipitaceae</taxon>
        <taxon>Metarhizium</taxon>
    </lineage>
</organism>
<gene>
    <name evidence="4" type="ORF">MAA_11289</name>
</gene>
<name>A0A0B2XH41_METRA</name>
<feature type="region of interest" description="Disordered" evidence="1">
    <location>
        <begin position="263"/>
        <end position="325"/>
    </location>
</feature>
<keyword evidence="5" id="KW-1185">Reference proteome</keyword>
<feature type="compositionally biased region" description="Basic and acidic residues" evidence="1">
    <location>
        <begin position="313"/>
        <end position="325"/>
    </location>
</feature>
<keyword evidence="2" id="KW-1133">Transmembrane helix</keyword>
<evidence type="ECO:0000256" key="2">
    <source>
        <dbReference type="SAM" id="Phobius"/>
    </source>
</evidence>
<feature type="chain" id="PRO_5002079117" evidence="3">
    <location>
        <begin position="24"/>
        <end position="325"/>
    </location>
</feature>
<comment type="caution">
    <text evidence="4">The sequence shown here is derived from an EMBL/GenBank/DDBJ whole genome shotgun (WGS) entry which is preliminary data.</text>
</comment>
<dbReference type="RefSeq" id="XP_011411571.1">
    <property type="nucleotide sequence ID" value="XM_011413269.1"/>
</dbReference>
<dbReference type="EMBL" id="ADNJ02000005">
    <property type="protein sequence ID" value="KHO11211.1"/>
    <property type="molecule type" value="Genomic_DNA"/>
</dbReference>
<feature type="signal peptide" evidence="3">
    <location>
        <begin position="1"/>
        <end position="23"/>
    </location>
</feature>
<evidence type="ECO:0000256" key="1">
    <source>
        <dbReference type="SAM" id="MobiDB-lite"/>
    </source>
</evidence>
<evidence type="ECO:0000313" key="4">
    <source>
        <dbReference type="EMBL" id="KHO11211.1"/>
    </source>
</evidence>
<reference evidence="4 5" key="1">
    <citation type="journal article" date="2011" name="PLoS Genet.">
        <title>Genome sequencing and comparative transcriptomics of the model entomopathogenic fungi Metarhizium anisopliae and M. acridum.</title>
        <authorList>
            <person name="Gao Q."/>
            <person name="Jin K."/>
            <person name="Ying S.H."/>
            <person name="Zhang Y."/>
            <person name="Xiao G."/>
            <person name="Shang Y."/>
            <person name="Duan Z."/>
            <person name="Hu X."/>
            <person name="Xie X.Q."/>
            <person name="Zhou G."/>
            <person name="Peng G."/>
            <person name="Luo Z."/>
            <person name="Huang W."/>
            <person name="Wang B."/>
            <person name="Fang W."/>
            <person name="Wang S."/>
            <person name="Zhong Y."/>
            <person name="Ma L.J."/>
            <person name="St Leger R.J."/>
            <person name="Zhao G.P."/>
            <person name="Pei Y."/>
            <person name="Feng M.G."/>
            <person name="Xia Y."/>
            <person name="Wang C."/>
        </authorList>
    </citation>
    <scope>NUCLEOTIDE SEQUENCE [LARGE SCALE GENOMIC DNA]</scope>
    <source>
        <strain evidence="5">ARSEF 23 / ATCC MYA-3075</strain>
    </source>
</reference>
<evidence type="ECO:0000313" key="5">
    <source>
        <dbReference type="Proteomes" id="UP000002498"/>
    </source>
</evidence>
<evidence type="ECO:0000256" key="3">
    <source>
        <dbReference type="SAM" id="SignalP"/>
    </source>
</evidence>
<sequence length="325" mass="34466">MTLLQQHAIEILLVVCASISANANLVYQTGGDRPSPVLRDEATPPPTPAPDNLLFRRTIPPGQTTGCGYVSGTQAWSACPSGQWCHFNSRELVLGCCGPDANCTLVTQCEPYNPVNAGTIDSYDGTTFCTEAQLPSCVVLSYAGSPYGGYSRLVCNTQGGTLPIYFNYNSTAPSTTPTTTPIPPTITHTVIPQPSPPVGAIVGGVVGGVAGLALAVALAFFLIHRRKRPTGSSPQQPVVSGPMADQGFEGYTQEYFDQMHRGSVGKSSTAMTPGSVATPPTWQHGTNYYSELGTSTAPAPYDPSVPHEMPVSRPEREPQEMPERY</sequence>